<evidence type="ECO:0000256" key="7">
    <source>
        <dbReference type="SAM" id="SignalP"/>
    </source>
</evidence>
<dbReference type="PROSITE" id="PS50835">
    <property type="entry name" value="IG_LIKE"/>
    <property type="match status" value="5"/>
</dbReference>
<dbReference type="PANTHER" id="PTHR23278:SF19">
    <property type="entry name" value="OBSCURIN"/>
    <property type="match status" value="1"/>
</dbReference>
<feature type="signal peptide" evidence="7">
    <location>
        <begin position="1"/>
        <end position="21"/>
    </location>
</feature>
<keyword evidence="10" id="KW-1185">Reference proteome</keyword>
<feature type="domain" description="Ig-like" evidence="8">
    <location>
        <begin position="178"/>
        <end position="255"/>
    </location>
</feature>
<dbReference type="SMART" id="SM00408">
    <property type="entry name" value="IGc2"/>
    <property type="match status" value="4"/>
</dbReference>
<keyword evidence="4 6" id="KW-0472">Membrane</keyword>
<evidence type="ECO:0000256" key="3">
    <source>
        <dbReference type="ARBA" id="ARBA00022989"/>
    </source>
</evidence>
<feature type="transmembrane region" description="Helical" evidence="6">
    <location>
        <begin position="679"/>
        <end position="703"/>
    </location>
</feature>
<name>A0A194Q6K3_PAPXU</name>
<evidence type="ECO:0000256" key="2">
    <source>
        <dbReference type="ARBA" id="ARBA00022692"/>
    </source>
</evidence>
<dbReference type="Pfam" id="PF08205">
    <property type="entry name" value="C2-set_2"/>
    <property type="match status" value="1"/>
</dbReference>
<keyword evidence="5" id="KW-1015">Disulfide bond</keyword>
<dbReference type="InterPro" id="IPR036179">
    <property type="entry name" value="Ig-like_dom_sf"/>
</dbReference>
<dbReference type="InterPro" id="IPR013106">
    <property type="entry name" value="Ig_V-set"/>
</dbReference>
<proteinExistence type="predicted"/>
<dbReference type="InterPro" id="IPR003598">
    <property type="entry name" value="Ig_sub2"/>
</dbReference>
<feature type="chain" id="PRO_5008264083" evidence="7">
    <location>
        <begin position="22"/>
        <end position="935"/>
    </location>
</feature>
<feature type="domain" description="Ig-like" evidence="8">
    <location>
        <begin position="61"/>
        <end position="173"/>
    </location>
</feature>
<dbReference type="InterPro" id="IPR003599">
    <property type="entry name" value="Ig_sub"/>
</dbReference>
<dbReference type="InterPro" id="IPR013162">
    <property type="entry name" value="CD80_C2-set"/>
</dbReference>
<gene>
    <name evidence="9" type="ORF">RR46_03034</name>
</gene>
<evidence type="ECO:0000313" key="9">
    <source>
        <dbReference type="EMBL" id="KPJ01163.1"/>
    </source>
</evidence>
<accession>A0A194Q6K3</accession>
<comment type="subcellular location">
    <subcellularLocation>
        <location evidence="1">Membrane</location>
        <topology evidence="1">Single-pass membrane protein</topology>
    </subcellularLocation>
</comment>
<protein>
    <submittedName>
        <fullName evidence="9">Protein turtle-like B</fullName>
    </submittedName>
</protein>
<keyword evidence="2 6" id="KW-0812">Transmembrane</keyword>
<dbReference type="GO" id="GO:0016020">
    <property type="term" value="C:membrane"/>
    <property type="evidence" value="ECO:0007669"/>
    <property type="project" value="UniProtKB-SubCell"/>
</dbReference>
<evidence type="ECO:0000313" key="10">
    <source>
        <dbReference type="Proteomes" id="UP000053268"/>
    </source>
</evidence>
<evidence type="ECO:0000256" key="1">
    <source>
        <dbReference type="ARBA" id="ARBA00004167"/>
    </source>
</evidence>
<reference evidence="9 10" key="1">
    <citation type="journal article" date="2015" name="Nat. Commun.">
        <title>Outbred genome sequencing and CRISPR/Cas9 gene editing in butterflies.</title>
        <authorList>
            <person name="Li X."/>
            <person name="Fan D."/>
            <person name="Zhang W."/>
            <person name="Liu G."/>
            <person name="Zhang L."/>
            <person name="Zhao L."/>
            <person name="Fang X."/>
            <person name="Chen L."/>
            <person name="Dong Y."/>
            <person name="Chen Y."/>
            <person name="Ding Y."/>
            <person name="Zhao R."/>
            <person name="Feng M."/>
            <person name="Zhu Y."/>
            <person name="Feng Y."/>
            <person name="Jiang X."/>
            <person name="Zhu D."/>
            <person name="Xiang H."/>
            <person name="Feng X."/>
            <person name="Li S."/>
            <person name="Wang J."/>
            <person name="Zhang G."/>
            <person name="Kronforst M.R."/>
            <person name="Wang W."/>
        </authorList>
    </citation>
    <scope>NUCLEOTIDE SEQUENCE [LARGE SCALE GENOMIC DNA]</scope>
    <source>
        <strain evidence="9">Ya'a_city_454_Px</strain>
        <tissue evidence="9">Whole body</tissue>
    </source>
</reference>
<organism evidence="9 10">
    <name type="scientific">Papilio xuthus</name>
    <name type="common">Asian swallowtail butterfly</name>
    <dbReference type="NCBI Taxonomy" id="66420"/>
    <lineage>
        <taxon>Eukaryota</taxon>
        <taxon>Metazoa</taxon>
        <taxon>Ecdysozoa</taxon>
        <taxon>Arthropoda</taxon>
        <taxon>Hexapoda</taxon>
        <taxon>Insecta</taxon>
        <taxon>Pterygota</taxon>
        <taxon>Neoptera</taxon>
        <taxon>Endopterygota</taxon>
        <taxon>Lepidoptera</taxon>
        <taxon>Glossata</taxon>
        <taxon>Ditrysia</taxon>
        <taxon>Papilionoidea</taxon>
        <taxon>Papilionidae</taxon>
        <taxon>Papilioninae</taxon>
        <taxon>Papilio</taxon>
    </lineage>
</organism>
<keyword evidence="3 6" id="KW-1133">Transmembrane helix</keyword>
<dbReference type="InterPro" id="IPR007110">
    <property type="entry name" value="Ig-like_dom"/>
</dbReference>
<feature type="domain" description="Ig-like" evidence="8">
    <location>
        <begin position="375"/>
        <end position="465"/>
    </location>
</feature>
<dbReference type="EMBL" id="KQ459386">
    <property type="protein sequence ID" value="KPJ01163.1"/>
    <property type="molecule type" value="Genomic_DNA"/>
</dbReference>
<evidence type="ECO:0000256" key="5">
    <source>
        <dbReference type="ARBA" id="ARBA00023157"/>
    </source>
</evidence>
<evidence type="ECO:0000256" key="6">
    <source>
        <dbReference type="SAM" id="Phobius"/>
    </source>
</evidence>
<evidence type="ECO:0000259" key="8">
    <source>
        <dbReference type="PROSITE" id="PS50835"/>
    </source>
</evidence>
<evidence type="ECO:0000256" key="4">
    <source>
        <dbReference type="ARBA" id="ARBA00023136"/>
    </source>
</evidence>
<dbReference type="SUPFAM" id="SSF49265">
    <property type="entry name" value="Fibronectin type III"/>
    <property type="match status" value="1"/>
</dbReference>
<dbReference type="PANTHER" id="PTHR23278">
    <property type="entry name" value="SIDESTEP PROTEIN"/>
    <property type="match status" value="1"/>
</dbReference>
<keyword evidence="7" id="KW-0732">Signal</keyword>
<dbReference type="STRING" id="66420.A0A194Q6K3"/>
<dbReference type="SUPFAM" id="SSF48726">
    <property type="entry name" value="Immunoglobulin"/>
    <property type="match status" value="5"/>
</dbReference>
<dbReference type="Pfam" id="PF07686">
    <property type="entry name" value="V-set"/>
    <property type="match status" value="1"/>
</dbReference>
<dbReference type="Pfam" id="PF13927">
    <property type="entry name" value="Ig_3"/>
    <property type="match status" value="1"/>
</dbReference>
<dbReference type="InterPro" id="IPR036116">
    <property type="entry name" value="FN3_sf"/>
</dbReference>
<dbReference type="InterPro" id="IPR013783">
    <property type="entry name" value="Ig-like_fold"/>
</dbReference>
<dbReference type="SMART" id="SM00409">
    <property type="entry name" value="IG"/>
    <property type="match status" value="4"/>
</dbReference>
<sequence length="935" mass="103842">MSVPRSQLVLLFMLLQYNVDSQQEVLIEESREEMSESESGGRKLVCLHYEWDKYSMMMVIMRSTMEVESLHAPTGGAVELPCDVQPTQPEDRVGLVIWYKQGHESPIYSLDTREGVTSHWSDPAILGTRATFRTNTTPAVLILTRLRAEDSGQYRCRVDFIKSQTKNTRLNLTVLIPPDRLLIINQDGKEVDGGVLGPYDEDTTVNLTCIAVGGRPTARVSWWKSHALLDNSEGKAKVSLNLHRSDYGTEVTCQAVTDPSITPLSRTLSVDMNLRPLWVRIQGGQRPLVAGRSTSLTCQVVGARPAPTVSWWKGANKMNSVTQTTTLDGNITSSVLTFVPSVEDSGRALSCRVVQPTLVHSTREDGWKLEIQYLPAVKLSVGANINAEKVVEGSDVYLDCRVRANPWHSHVSFTHDGVPVKPGVGVLLANQSLVLQHVSRAAAGAYVCSARNVLGDGHSQPLMLDVKFVPTCKSREAGVVRAARGEVVAIRCELDANPKKPMTYRWWFNSSTHSKKELKTSAMHSPYDELGTFQYVINSSDDYGWVQCAGQNSIGSQIEPCLFQILPAEKPSSVKNCEVTNVTYDSLSVNCTPGYDGGVKQIFVLEIYDTESGSLLRNLTNESPTFEVTELYSRAALTLSIRASNAKGSSDAFILTCSLIKYPERRTAAVPVRVELTTLLVTVLVGVGLFAVLAAVSATMCYCKYFNNRENNEKAKRPQDETSDVLLSGMKKTESNDSVDKNPDIIPIKSKISDNCSMNSNRPLMSKASLDKLEPTFGSFHTLANSSQYDMKYRMPQTYQHTMTPMANVGGNVCWQPCDNVYEDWLRYKNALPLDTSDLLPLEQLRPPEEYLPPPLVYSDTLRKTSASQLQDYERYDLRLCPVRVSAENNTAYYTPQPDYLRNNPMSPKQRLAKEGITRANKQMDTSLGSTELTE</sequence>
<dbReference type="AlphaFoldDB" id="A0A194Q6K3"/>
<dbReference type="Gene3D" id="2.60.40.10">
    <property type="entry name" value="Immunoglobulins"/>
    <property type="match status" value="6"/>
</dbReference>
<feature type="domain" description="Ig-like" evidence="8">
    <location>
        <begin position="470"/>
        <end position="559"/>
    </location>
</feature>
<dbReference type="Proteomes" id="UP000053268">
    <property type="component" value="Unassembled WGS sequence"/>
</dbReference>
<feature type="domain" description="Ig-like" evidence="8">
    <location>
        <begin position="259"/>
        <end position="353"/>
    </location>
</feature>